<sequence>RSIGSFNEFDVLNGTIFNNNSQKWRRNRQFVTKVLMSKKYHFGFISNVQNLFKDLENQWDNGVILDFSTWMSCYKTKIAVETVIGKRSYDSESIYTISKAATEYLSMLAFLFFAPRYIDNIIQERRDEIAKGSST</sequence>
<keyword evidence="2" id="KW-1185">Reference proteome</keyword>
<comment type="caution">
    <text evidence="1">The sequence shown here is derived from an EMBL/GenBank/DDBJ whole genome shotgun (WGS) entry which is preliminary data.</text>
</comment>
<gene>
    <name evidence="1" type="ORF">RPERSI_LOCUS34055</name>
</gene>
<reference evidence="1" key="1">
    <citation type="submission" date="2021-06" db="EMBL/GenBank/DDBJ databases">
        <authorList>
            <person name="Kallberg Y."/>
            <person name="Tangrot J."/>
            <person name="Rosling A."/>
        </authorList>
    </citation>
    <scope>NUCLEOTIDE SEQUENCE</scope>
    <source>
        <strain evidence="1">MA461A</strain>
    </source>
</reference>
<name>A0ACA9SQV2_9GLOM</name>
<dbReference type="EMBL" id="CAJVQC010150466">
    <property type="protein sequence ID" value="CAG8846278.1"/>
    <property type="molecule type" value="Genomic_DNA"/>
</dbReference>
<organism evidence="1 2">
    <name type="scientific">Racocetra persica</name>
    <dbReference type="NCBI Taxonomy" id="160502"/>
    <lineage>
        <taxon>Eukaryota</taxon>
        <taxon>Fungi</taxon>
        <taxon>Fungi incertae sedis</taxon>
        <taxon>Mucoromycota</taxon>
        <taxon>Glomeromycotina</taxon>
        <taxon>Glomeromycetes</taxon>
        <taxon>Diversisporales</taxon>
        <taxon>Gigasporaceae</taxon>
        <taxon>Racocetra</taxon>
    </lineage>
</organism>
<protein>
    <submittedName>
        <fullName evidence="1">18527_t:CDS:1</fullName>
    </submittedName>
</protein>
<feature type="non-terminal residue" evidence="1">
    <location>
        <position position="1"/>
    </location>
</feature>
<feature type="non-terminal residue" evidence="1">
    <location>
        <position position="135"/>
    </location>
</feature>
<evidence type="ECO:0000313" key="1">
    <source>
        <dbReference type="EMBL" id="CAG8846278.1"/>
    </source>
</evidence>
<proteinExistence type="predicted"/>
<dbReference type="Proteomes" id="UP000789920">
    <property type="component" value="Unassembled WGS sequence"/>
</dbReference>
<accession>A0ACA9SQV2</accession>
<evidence type="ECO:0000313" key="2">
    <source>
        <dbReference type="Proteomes" id="UP000789920"/>
    </source>
</evidence>